<accession>A0A183EJL5</accession>
<sequence>LETDVASVAAKYFKWWDVYTEWRNASQMPGDEALLHKREVRQKMLDESEGLLGALKLPNDVSSCTLAADADFQNAGCSHGESDKHMYWLRKAGMIKEDPSTSSAYLVGPPAALQYSLQNLFSRRLAEFSINVSAPYFVRGAIIDGVNVSKESFPCIASSANKNTDLYLTGRGLPSLVALLVKKSVSSQTEKWPVRLQSHGAAYSVPLPNNSTLSLNNISQCTKAVLLSLCRSEEEEYLEYLLLIKLLQEILAQELCLKIASSALPAYSLMHFESAATSVMTEARIEIARVCTVGSYISRRLSILFDSELGTVDFVRMTFAEVNLTRVVAAIVEEHLMKESVPEDIRQLLKRTP</sequence>
<proteinExistence type="predicted"/>
<reference evidence="1" key="1">
    <citation type="submission" date="2016-06" db="UniProtKB">
        <authorList>
            <consortium name="WormBaseParasite"/>
        </authorList>
    </citation>
    <scope>IDENTIFICATION</scope>
</reference>
<organism evidence="1">
    <name type="scientific">Gongylonema pulchrum</name>
    <dbReference type="NCBI Taxonomy" id="637853"/>
    <lineage>
        <taxon>Eukaryota</taxon>
        <taxon>Metazoa</taxon>
        <taxon>Ecdysozoa</taxon>
        <taxon>Nematoda</taxon>
        <taxon>Chromadorea</taxon>
        <taxon>Rhabditida</taxon>
        <taxon>Spirurina</taxon>
        <taxon>Spiruromorpha</taxon>
        <taxon>Spiruroidea</taxon>
        <taxon>Gongylonematidae</taxon>
        <taxon>Gongylonema</taxon>
    </lineage>
</organism>
<evidence type="ECO:0000313" key="1">
    <source>
        <dbReference type="WBParaSite" id="GPUH_0002118101-mRNA-1"/>
    </source>
</evidence>
<dbReference type="AlphaFoldDB" id="A0A183EJL5"/>
<dbReference type="WBParaSite" id="GPUH_0002118101-mRNA-1">
    <property type="protein sequence ID" value="GPUH_0002118101-mRNA-1"/>
    <property type="gene ID" value="GPUH_0002118101"/>
</dbReference>
<dbReference type="Gene3D" id="3.30.930.10">
    <property type="entry name" value="Bira Bifunctional Protein, Domain 2"/>
    <property type="match status" value="1"/>
</dbReference>
<protein>
    <submittedName>
        <fullName evidence="1">DUF4704 domain-containing protein</fullName>
    </submittedName>
</protein>
<dbReference type="InterPro" id="IPR045864">
    <property type="entry name" value="aa-tRNA-synth_II/BPL/LPL"/>
</dbReference>
<name>A0A183EJL5_9BILA</name>